<dbReference type="HAMAP" id="MF_00722">
    <property type="entry name" value="NucS"/>
    <property type="match status" value="1"/>
</dbReference>
<comment type="function">
    <text evidence="6">Cleaves both 3' and 5' ssDNA extremities of branched DNA structures.</text>
</comment>
<comment type="caution">
    <text evidence="10">The sequence shown here is derived from an EMBL/GenBank/DDBJ whole genome shotgun (WGS) entry which is preliminary data.</text>
</comment>
<dbReference type="PANTHER" id="PTHR38814">
    <property type="entry name" value="ENDONUCLEASE NUCS"/>
    <property type="match status" value="1"/>
</dbReference>
<keyword evidence="3 6" id="KW-0255">Endonuclease</keyword>
<dbReference type="InterPro" id="IPR049173">
    <property type="entry name" value="NucS_N_sf"/>
</dbReference>
<evidence type="ECO:0000256" key="7">
    <source>
        <dbReference type="SAM" id="MobiDB-lite"/>
    </source>
</evidence>
<dbReference type="PANTHER" id="PTHR38814:SF1">
    <property type="entry name" value="ENDONUCLEASE NUCS"/>
    <property type="match status" value="1"/>
</dbReference>
<evidence type="ECO:0000256" key="2">
    <source>
        <dbReference type="ARBA" id="ARBA00022722"/>
    </source>
</evidence>
<evidence type="ECO:0000256" key="4">
    <source>
        <dbReference type="ARBA" id="ARBA00022801"/>
    </source>
</evidence>
<evidence type="ECO:0000256" key="5">
    <source>
        <dbReference type="ARBA" id="ARBA00023125"/>
    </source>
</evidence>
<reference evidence="10 11" key="1">
    <citation type="journal article" date="2019" name="Int. J. Syst. Evol. Microbiol.">
        <title>The Global Catalogue of Microorganisms (GCM) 10K type strain sequencing project: providing services to taxonomists for standard genome sequencing and annotation.</title>
        <authorList>
            <consortium name="The Broad Institute Genomics Platform"/>
            <consortium name="The Broad Institute Genome Sequencing Center for Infectious Disease"/>
            <person name="Wu L."/>
            <person name="Ma J."/>
        </authorList>
    </citation>
    <scope>NUCLEOTIDE SEQUENCE [LARGE SCALE GENOMIC DNA]</scope>
    <source>
        <strain evidence="10 11">CGMCC 1.16026</strain>
    </source>
</reference>
<evidence type="ECO:0000313" key="10">
    <source>
        <dbReference type="EMBL" id="MFC5133713.1"/>
    </source>
</evidence>
<evidence type="ECO:0000256" key="3">
    <source>
        <dbReference type="ARBA" id="ARBA00022759"/>
    </source>
</evidence>
<dbReference type="NCBIfam" id="NF003270">
    <property type="entry name" value="PRK04247.1"/>
    <property type="match status" value="1"/>
</dbReference>
<dbReference type="GO" id="GO:0000014">
    <property type="term" value="F:single-stranded DNA endodeoxyribonuclease activity"/>
    <property type="evidence" value="ECO:0007669"/>
    <property type="project" value="UniProtKB-UniRule"/>
</dbReference>
<feature type="compositionally biased region" description="Acidic residues" evidence="7">
    <location>
        <begin position="203"/>
        <end position="233"/>
    </location>
</feature>
<dbReference type="InterPro" id="IPR048301">
    <property type="entry name" value="NucS_C"/>
</dbReference>
<accession>A0ABD5QNM1</accession>
<gene>
    <name evidence="6 10" type="primary">nucS</name>
    <name evidence="10" type="ORF">ACFPJA_03075</name>
</gene>
<sequence length="275" mass="29842">MTVTSLHDPSHREALWELEAAFDRGDLVSVFGRCTVSYEGRAASDLGTGDRLLLLKPDGAALVHTDEGRQPVNWQPPGSEHRAAVREGRLRVVSTRTTPDETLTVRFSDVHELSAMPVTGGRDLAIHGTEEDLRTRILERPDLIESGFEPRETERPSSAGPMDVFGVDADGNPVVVELKRRRVGPDAVGQLARYVRALREELGVDEERDDPLDSDGDDAAADAAEIDGDDTAADADAIDLEVRGVLVAPSITDRAAERLADRGFDHVALEPAPEE</sequence>
<keyword evidence="11" id="KW-1185">Reference proteome</keyword>
<dbReference type="InterPro" id="IPR002793">
    <property type="entry name" value="Endonuclease_NucS"/>
</dbReference>
<dbReference type="EMBL" id="JBHSKV010000002">
    <property type="protein sequence ID" value="MFC5133713.1"/>
    <property type="molecule type" value="Genomic_DNA"/>
</dbReference>
<dbReference type="Pfam" id="PF01939">
    <property type="entry name" value="NucS_C"/>
    <property type="match status" value="1"/>
</dbReference>
<protein>
    <recommendedName>
        <fullName evidence="6">Endonuclease NucS</fullName>
        <ecNumber evidence="6">3.1.-.-</ecNumber>
    </recommendedName>
</protein>
<keyword evidence="1 6" id="KW-0963">Cytoplasm</keyword>
<name>A0ABD5QNM1_9EURY</name>
<dbReference type="GO" id="GO:0003677">
    <property type="term" value="F:DNA binding"/>
    <property type="evidence" value="ECO:0007669"/>
    <property type="project" value="UniProtKB-KW"/>
</dbReference>
<feature type="domain" description="Endonuclease NucS C-terminal" evidence="8">
    <location>
        <begin position="130"/>
        <end position="206"/>
    </location>
</feature>
<keyword evidence="2 6" id="KW-0540">Nuclease</keyword>
<evidence type="ECO:0000259" key="9">
    <source>
        <dbReference type="Pfam" id="PF21003"/>
    </source>
</evidence>
<keyword evidence="5 6" id="KW-0238">DNA-binding</keyword>
<dbReference type="CDD" id="cd22341">
    <property type="entry name" value="NucS-like"/>
    <property type="match status" value="1"/>
</dbReference>
<evidence type="ECO:0000313" key="11">
    <source>
        <dbReference type="Proteomes" id="UP001596145"/>
    </source>
</evidence>
<dbReference type="InterPro" id="IPR011856">
    <property type="entry name" value="tRNA_endonuc-like_dom_sf"/>
</dbReference>
<keyword evidence="4 6" id="KW-0378">Hydrolase</keyword>
<evidence type="ECO:0000259" key="8">
    <source>
        <dbReference type="Pfam" id="PF01939"/>
    </source>
</evidence>
<proteinExistence type="inferred from homology"/>
<dbReference type="Gene3D" id="3.40.1350.10">
    <property type="match status" value="1"/>
</dbReference>
<comment type="subcellular location">
    <subcellularLocation>
        <location evidence="6">Cytoplasm</location>
    </subcellularLocation>
</comment>
<dbReference type="AlphaFoldDB" id="A0ABD5QNM1"/>
<evidence type="ECO:0000256" key="1">
    <source>
        <dbReference type="ARBA" id="ARBA00022490"/>
    </source>
</evidence>
<feature type="region of interest" description="Disordered" evidence="7">
    <location>
        <begin position="202"/>
        <end position="233"/>
    </location>
</feature>
<dbReference type="GO" id="GO:0005737">
    <property type="term" value="C:cytoplasm"/>
    <property type="evidence" value="ECO:0007669"/>
    <property type="project" value="UniProtKB-SubCell"/>
</dbReference>
<comment type="similarity">
    <text evidence="6">Belongs to the NucS endonuclease family.</text>
</comment>
<dbReference type="Proteomes" id="UP001596145">
    <property type="component" value="Unassembled WGS sequence"/>
</dbReference>
<dbReference type="InterPro" id="IPR048302">
    <property type="entry name" value="NucS_N"/>
</dbReference>
<feature type="domain" description="Endonuclease NucS N-terminal PH-like" evidence="9">
    <location>
        <begin position="27"/>
        <end position="115"/>
    </location>
</feature>
<organism evidence="10 11">
    <name type="scientific">Halorubrum glutamatedens</name>
    <dbReference type="NCBI Taxonomy" id="2707018"/>
    <lineage>
        <taxon>Archaea</taxon>
        <taxon>Methanobacteriati</taxon>
        <taxon>Methanobacteriota</taxon>
        <taxon>Stenosarchaea group</taxon>
        <taxon>Halobacteria</taxon>
        <taxon>Halobacteriales</taxon>
        <taxon>Haloferacaceae</taxon>
        <taxon>Halorubrum</taxon>
    </lineage>
</organism>
<evidence type="ECO:0000256" key="6">
    <source>
        <dbReference type="HAMAP-Rule" id="MF_00722"/>
    </source>
</evidence>
<dbReference type="RefSeq" id="WP_122105733.1">
    <property type="nucleotide sequence ID" value="NZ_JBHSKV010000002.1"/>
</dbReference>
<dbReference type="Gene3D" id="2.70.180.20">
    <property type="match status" value="1"/>
</dbReference>
<dbReference type="Pfam" id="PF21003">
    <property type="entry name" value="NucS_N"/>
    <property type="match status" value="1"/>
</dbReference>
<dbReference type="EC" id="3.1.-.-" evidence="6"/>